<comment type="similarity">
    <text evidence="6">Belongs to the glycosyl hydrolase 18 family.</text>
</comment>
<dbReference type="SUPFAM" id="SSF51445">
    <property type="entry name" value="(Trans)glycosidases"/>
    <property type="match status" value="1"/>
</dbReference>
<organism evidence="9">
    <name type="scientific">Phenacoccus solenopsis</name>
    <name type="common">Solenopsis mealybug</name>
    <dbReference type="NCBI Taxonomy" id="483260"/>
    <lineage>
        <taxon>Eukaryota</taxon>
        <taxon>Metazoa</taxon>
        <taxon>Ecdysozoa</taxon>
        <taxon>Arthropoda</taxon>
        <taxon>Hexapoda</taxon>
        <taxon>Insecta</taxon>
        <taxon>Pterygota</taxon>
        <taxon>Neoptera</taxon>
        <taxon>Paraneoptera</taxon>
        <taxon>Hemiptera</taxon>
        <taxon>Sternorrhyncha</taxon>
        <taxon>Coccoidea</taxon>
        <taxon>Pseudococcidae</taxon>
        <taxon>Phenacoccus</taxon>
    </lineage>
</organism>
<dbReference type="PANTHER" id="PTHR11177:SF390">
    <property type="entry name" value="CHITINASE 11"/>
    <property type="match status" value="1"/>
</dbReference>
<dbReference type="SUPFAM" id="SSF54556">
    <property type="entry name" value="Chitinase insertion domain"/>
    <property type="match status" value="1"/>
</dbReference>
<dbReference type="InterPro" id="IPR029070">
    <property type="entry name" value="Chitinase_insertion_sf"/>
</dbReference>
<evidence type="ECO:0000256" key="3">
    <source>
        <dbReference type="ARBA" id="ARBA00023180"/>
    </source>
</evidence>
<keyword evidence="7" id="KW-0812">Transmembrane</keyword>
<protein>
    <submittedName>
        <fullName evidence="9">Chitinase 7</fullName>
    </submittedName>
</protein>
<evidence type="ECO:0000256" key="6">
    <source>
        <dbReference type="RuleBase" id="RU004453"/>
    </source>
</evidence>
<feature type="transmembrane region" description="Helical" evidence="7">
    <location>
        <begin position="29"/>
        <end position="50"/>
    </location>
</feature>
<dbReference type="InterPro" id="IPR050314">
    <property type="entry name" value="Glycosyl_Hydrlase_18"/>
</dbReference>
<name>A0A4Y5SUW8_9HEMI</name>
<proteinExistence type="evidence at transcript level"/>
<keyword evidence="7" id="KW-0472">Membrane</keyword>
<dbReference type="SMART" id="SM00636">
    <property type="entry name" value="Glyco_18"/>
    <property type="match status" value="1"/>
</dbReference>
<accession>A0A4Y5SUW8</accession>
<dbReference type="GO" id="GO:0005576">
    <property type="term" value="C:extracellular region"/>
    <property type="evidence" value="ECO:0007669"/>
    <property type="project" value="TreeGrafter"/>
</dbReference>
<dbReference type="AlphaFoldDB" id="A0A4Y5SUW8"/>
<keyword evidence="2 5" id="KW-0378">Hydrolase</keyword>
<dbReference type="PANTHER" id="PTHR11177">
    <property type="entry name" value="CHITINASE"/>
    <property type="match status" value="1"/>
</dbReference>
<dbReference type="EMBL" id="MH686272">
    <property type="protein sequence ID" value="QDA39875.1"/>
    <property type="molecule type" value="mRNA"/>
</dbReference>
<dbReference type="GO" id="GO:0008061">
    <property type="term" value="F:chitin binding"/>
    <property type="evidence" value="ECO:0007669"/>
    <property type="project" value="InterPro"/>
</dbReference>
<reference evidence="9" key="1">
    <citation type="journal article" date="2019" name="Insect Mol. Biol.">
        <title>The functional difference of eight chitinase genes between male and female of the cotton mealybug, Phenacoccus solenopsis.</title>
        <authorList>
            <person name="Omar M.A.A."/>
            <person name="Ao Y."/>
            <person name="Li M."/>
            <person name="He K."/>
            <person name="Xu L."/>
            <person name="Tong H."/>
            <person name="Jiang M."/>
            <person name="Li F."/>
        </authorList>
    </citation>
    <scope>NUCLEOTIDE SEQUENCE</scope>
</reference>
<evidence type="ECO:0000256" key="2">
    <source>
        <dbReference type="ARBA" id="ARBA00022801"/>
    </source>
</evidence>
<dbReference type="Gene3D" id="3.10.50.10">
    <property type="match status" value="1"/>
</dbReference>
<evidence type="ECO:0000256" key="5">
    <source>
        <dbReference type="RuleBase" id="RU000489"/>
    </source>
</evidence>
<evidence type="ECO:0000259" key="8">
    <source>
        <dbReference type="PROSITE" id="PS51910"/>
    </source>
</evidence>
<dbReference type="Pfam" id="PF00704">
    <property type="entry name" value="Glyco_hydro_18"/>
    <property type="match status" value="1"/>
</dbReference>
<evidence type="ECO:0000313" key="9">
    <source>
        <dbReference type="EMBL" id="QDA39875.1"/>
    </source>
</evidence>
<keyword evidence="7" id="KW-1133">Transmembrane helix</keyword>
<dbReference type="GO" id="GO:0005975">
    <property type="term" value="P:carbohydrate metabolic process"/>
    <property type="evidence" value="ECO:0007669"/>
    <property type="project" value="InterPro"/>
</dbReference>
<dbReference type="SMR" id="A0A4Y5SUW8"/>
<dbReference type="InterPro" id="IPR017853">
    <property type="entry name" value="GH"/>
</dbReference>
<evidence type="ECO:0000256" key="1">
    <source>
        <dbReference type="ARBA" id="ARBA00022729"/>
    </source>
</evidence>
<dbReference type="GO" id="GO:0006032">
    <property type="term" value="P:chitin catabolic process"/>
    <property type="evidence" value="ECO:0007669"/>
    <property type="project" value="UniProtKB-ARBA"/>
</dbReference>
<sequence length="473" mass="53853">MVLFQNHSDPKYQLLESPKKKCSCVAHSWAIFGLIVLSITITLISLVMIWDQIKQMQRKTETLDIVLFGPKRENSEYRALSYALANDTTGGSRTKFIYKPNYDVETYQHVEKPYALVCYYVIPSRSSSVDRLYPSGIDASLCTHIIVSFATIHNNSIHFPDTDIVDELLSLKRNNTNLKLLLSVISFSTSTDAFAAMVSSSNNRKMFIESATRILKIYSLDGIDLDWEFPAWPETRNISQKDQFTSLLKEMRTAFGKNFLISVAVAAPYIISDRAYDIPQMALYVDFVNLMCYDFHSYVWYLPFIGPNSPLFADSKDFGYESTLNTNYTVHYWIQAGMPKNKIMVGVPLYGHSWTLKYPTLHDYGALAEGYGSIGEKGFVSYRQVCEFTSLKGATVVFDGNTRVPYAYKDKEWFSYDNERSISYKAEYISEMGLAGAMVFSLNEDDYTGMSCVNGETYPLVKRIKTVLLDDNL</sequence>
<keyword evidence="1" id="KW-0732">Signal</keyword>
<keyword evidence="4 5" id="KW-0326">Glycosidase</keyword>
<feature type="domain" description="GH18" evidence="8">
    <location>
        <begin position="114"/>
        <end position="471"/>
    </location>
</feature>
<dbReference type="PROSITE" id="PS51910">
    <property type="entry name" value="GH18_2"/>
    <property type="match status" value="1"/>
</dbReference>
<gene>
    <name evidence="9" type="primary">Cht7</name>
</gene>
<dbReference type="InterPro" id="IPR001223">
    <property type="entry name" value="Glyco_hydro18_cat"/>
</dbReference>
<dbReference type="PROSITE" id="PS01095">
    <property type="entry name" value="GH18_1"/>
    <property type="match status" value="1"/>
</dbReference>
<dbReference type="InterPro" id="IPR001579">
    <property type="entry name" value="Glyco_hydro_18_chit_AS"/>
</dbReference>
<keyword evidence="3" id="KW-0325">Glycoprotein</keyword>
<dbReference type="FunFam" id="3.10.50.10:FF:000003">
    <property type="entry name" value="Class V chitinase CHIT5b"/>
    <property type="match status" value="1"/>
</dbReference>
<dbReference type="GO" id="GO:0004568">
    <property type="term" value="F:chitinase activity"/>
    <property type="evidence" value="ECO:0007669"/>
    <property type="project" value="UniProtKB-ARBA"/>
</dbReference>
<dbReference type="InterPro" id="IPR011583">
    <property type="entry name" value="Chitinase_II/V-like_cat"/>
</dbReference>
<dbReference type="Gene3D" id="3.20.20.80">
    <property type="entry name" value="Glycosidases"/>
    <property type="match status" value="1"/>
</dbReference>
<evidence type="ECO:0000256" key="7">
    <source>
        <dbReference type="SAM" id="Phobius"/>
    </source>
</evidence>
<evidence type="ECO:0000256" key="4">
    <source>
        <dbReference type="ARBA" id="ARBA00023295"/>
    </source>
</evidence>